<dbReference type="PANTHER" id="PTHR24104">
    <property type="entry name" value="E3 UBIQUITIN-PROTEIN LIGASE NHLRC1-RELATED"/>
    <property type="match status" value="1"/>
</dbReference>
<dbReference type="RefSeq" id="XP_023567186.1">
    <property type="nucleotide sequence ID" value="XM_023711418.1"/>
</dbReference>
<keyword evidence="3" id="KW-1185">Reference proteome</keyword>
<dbReference type="InParanoid" id="A0A6P6E4K7"/>
<dbReference type="InterPro" id="IPR050952">
    <property type="entry name" value="TRIM-NHL_E3_ligases"/>
</dbReference>
<protein>
    <submittedName>
        <fullName evidence="4">NHL-repeat-containing protein 4</fullName>
    </submittedName>
</protein>
<dbReference type="Proteomes" id="UP000515203">
    <property type="component" value="Unplaced"/>
</dbReference>
<evidence type="ECO:0000313" key="4">
    <source>
        <dbReference type="RefSeq" id="XP_023567186.1"/>
    </source>
</evidence>
<dbReference type="GO" id="GO:0000209">
    <property type="term" value="P:protein polyubiquitination"/>
    <property type="evidence" value="ECO:0007669"/>
    <property type="project" value="TreeGrafter"/>
</dbReference>
<sequence length="291" mass="30667">HTGQLLSGLQFTLDPTGDTTFSRQPRLLGKISAPAGAAGGPRGLHCSSDGLLFLTAGAAPYVYVLDLEGRSICHLPCHTPRAGAFVPEDVTVTTSGLVVVSDLIHGAVHALEHTAWDPQNHWVIVGTFPSPRGLAVDALGRLLVTDYVRGVVHIFKLGPTWEPQALRSVLGLEGPCWVGPGPEGGLAVSEEFGDVQLFGSACQPLGSLGTLTGHRFGRPAGVCSDSEGNIIVADEQRHQVILFPRAGPPICLLSKRLKRPLGVACVPQGRLVVADAGDNCIKVYQYLGELD</sequence>
<evidence type="ECO:0000256" key="1">
    <source>
        <dbReference type="ARBA" id="ARBA00022737"/>
    </source>
</evidence>
<feature type="repeat" description="NHL" evidence="2">
    <location>
        <begin position="257"/>
        <end position="287"/>
    </location>
</feature>
<keyword evidence="1" id="KW-0677">Repeat</keyword>
<proteinExistence type="predicted"/>
<dbReference type="InterPro" id="IPR011042">
    <property type="entry name" value="6-blade_b-propeller_TolB-like"/>
</dbReference>
<dbReference type="PANTHER" id="PTHR24104:SF53">
    <property type="match status" value="1"/>
</dbReference>
<name>A0A6P6E4K7_OCTDE</name>
<dbReference type="GO" id="GO:0061630">
    <property type="term" value="F:ubiquitin protein ligase activity"/>
    <property type="evidence" value="ECO:0007669"/>
    <property type="project" value="TreeGrafter"/>
</dbReference>
<gene>
    <name evidence="4" type="primary">Nhlrc4</name>
</gene>
<dbReference type="PROSITE" id="PS51125">
    <property type="entry name" value="NHL"/>
    <property type="match status" value="1"/>
</dbReference>
<dbReference type="CTD" id="283948"/>
<dbReference type="OrthoDB" id="10020332at2759"/>
<dbReference type="SUPFAM" id="SSF101898">
    <property type="entry name" value="NHL repeat"/>
    <property type="match status" value="1"/>
</dbReference>
<dbReference type="InterPro" id="IPR001258">
    <property type="entry name" value="NHL_repeat"/>
</dbReference>
<dbReference type="Pfam" id="PF01436">
    <property type="entry name" value="NHL"/>
    <property type="match status" value="2"/>
</dbReference>
<evidence type="ECO:0000313" key="3">
    <source>
        <dbReference type="Proteomes" id="UP000515203"/>
    </source>
</evidence>
<evidence type="ECO:0000256" key="2">
    <source>
        <dbReference type="PROSITE-ProRule" id="PRU00504"/>
    </source>
</evidence>
<dbReference type="AlphaFoldDB" id="A0A6P6E4K7"/>
<reference evidence="4" key="1">
    <citation type="submission" date="2025-08" db="UniProtKB">
        <authorList>
            <consortium name="RefSeq"/>
        </authorList>
    </citation>
    <scope>IDENTIFICATION</scope>
</reference>
<dbReference type="GeneID" id="101576305"/>
<dbReference type="GO" id="GO:0043161">
    <property type="term" value="P:proteasome-mediated ubiquitin-dependent protein catabolic process"/>
    <property type="evidence" value="ECO:0007669"/>
    <property type="project" value="TreeGrafter"/>
</dbReference>
<accession>A0A6P6E4K7</accession>
<feature type="non-terminal residue" evidence="4">
    <location>
        <position position="1"/>
    </location>
</feature>
<organism evidence="3 4">
    <name type="scientific">Octodon degus</name>
    <name type="common">Degu</name>
    <name type="synonym">Sciurus degus</name>
    <dbReference type="NCBI Taxonomy" id="10160"/>
    <lineage>
        <taxon>Eukaryota</taxon>
        <taxon>Metazoa</taxon>
        <taxon>Chordata</taxon>
        <taxon>Craniata</taxon>
        <taxon>Vertebrata</taxon>
        <taxon>Euteleostomi</taxon>
        <taxon>Mammalia</taxon>
        <taxon>Eutheria</taxon>
        <taxon>Euarchontoglires</taxon>
        <taxon>Glires</taxon>
        <taxon>Rodentia</taxon>
        <taxon>Hystricomorpha</taxon>
        <taxon>Octodontidae</taxon>
        <taxon>Octodon</taxon>
    </lineage>
</organism>
<dbReference type="Gene3D" id="2.120.10.30">
    <property type="entry name" value="TolB, C-terminal domain"/>
    <property type="match status" value="1"/>
</dbReference>